<proteinExistence type="inferred from homology"/>
<keyword evidence="4" id="KW-1003">Cell membrane</keyword>
<dbReference type="GeneID" id="85349127"/>
<dbReference type="Pfam" id="PF07653">
    <property type="entry name" value="SH3_2"/>
    <property type="match status" value="1"/>
</dbReference>
<gene>
    <name evidence="12" type="ORF">EV420DRAFT_1062064</name>
</gene>
<keyword evidence="5" id="KW-0812">Transmembrane</keyword>
<dbReference type="PRINTS" id="PR00452">
    <property type="entry name" value="SH3DOMAIN"/>
</dbReference>
<evidence type="ECO:0000256" key="3">
    <source>
        <dbReference type="ARBA" id="ARBA00022443"/>
    </source>
</evidence>
<comment type="caution">
    <text evidence="12">The sequence shown here is derived from an EMBL/GenBank/DDBJ whole genome shotgun (WGS) entry which is preliminary data.</text>
</comment>
<evidence type="ECO:0000256" key="7">
    <source>
        <dbReference type="ARBA" id="ARBA00023016"/>
    </source>
</evidence>
<dbReference type="Gene3D" id="2.30.30.40">
    <property type="entry name" value="SH3 Domains"/>
    <property type="match status" value="4"/>
</dbReference>
<dbReference type="GO" id="GO:0030833">
    <property type="term" value="P:regulation of actin filament polymerization"/>
    <property type="evidence" value="ECO:0007669"/>
    <property type="project" value="TreeGrafter"/>
</dbReference>
<comment type="subcellular location">
    <subcellularLocation>
        <location evidence="1">Cell membrane</location>
        <topology evidence="1">Multi-pass membrane protein</topology>
    </subcellularLocation>
</comment>
<feature type="domain" description="SH3" evidence="11">
    <location>
        <begin position="260"/>
        <end position="327"/>
    </location>
</feature>
<feature type="domain" description="SH3" evidence="11">
    <location>
        <begin position="198"/>
        <end position="259"/>
    </location>
</feature>
<dbReference type="AlphaFoldDB" id="A0AA39TS68"/>
<organism evidence="12 13">
    <name type="scientific">Armillaria tabescens</name>
    <name type="common">Ringless honey mushroom</name>
    <name type="synonym">Agaricus tabescens</name>
    <dbReference type="NCBI Taxonomy" id="1929756"/>
    <lineage>
        <taxon>Eukaryota</taxon>
        <taxon>Fungi</taxon>
        <taxon>Dikarya</taxon>
        <taxon>Basidiomycota</taxon>
        <taxon>Agaricomycotina</taxon>
        <taxon>Agaricomycetes</taxon>
        <taxon>Agaricomycetidae</taxon>
        <taxon>Agaricales</taxon>
        <taxon>Marasmiineae</taxon>
        <taxon>Physalacriaceae</taxon>
        <taxon>Desarmillaria</taxon>
    </lineage>
</organism>
<dbReference type="SMART" id="SM00326">
    <property type="entry name" value="SH3"/>
    <property type="match status" value="4"/>
</dbReference>
<evidence type="ECO:0000256" key="2">
    <source>
        <dbReference type="ARBA" id="ARBA00009739"/>
    </source>
</evidence>
<feature type="region of interest" description="Disordered" evidence="10">
    <location>
        <begin position="46"/>
        <end position="71"/>
    </location>
</feature>
<dbReference type="RefSeq" id="XP_060335864.1">
    <property type="nucleotide sequence ID" value="XM_060465579.1"/>
</dbReference>
<evidence type="ECO:0000313" key="12">
    <source>
        <dbReference type="EMBL" id="KAK0464743.1"/>
    </source>
</evidence>
<evidence type="ECO:0000256" key="4">
    <source>
        <dbReference type="ARBA" id="ARBA00022475"/>
    </source>
</evidence>
<keyword evidence="6" id="KW-1133">Transmembrane helix</keyword>
<dbReference type="PANTHER" id="PTHR15735">
    <property type="entry name" value="FCH AND DOUBLE SH3 DOMAINS PROTEIN"/>
    <property type="match status" value="1"/>
</dbReference>
<dbReference type="PROSITE" id="PS50002">
    <property type="entry name" value="SH3"/>
    <property type="match status" value="4"/>
</dbReference>
<evidence type="ECO:0000256" key="9">
    <source>
        <dbReference type="PROSITE-ProRule" id="PRU00192"/>
    </source>
</evidence>
<evidence type="ECO:0000256" key="1">
    <source>
        <dbReference type="ARBA" id="ARBA00004651"/>
    </source>
</evidence>
<dbReference type="EMBL" id="JAUEPS010000006">
    <property type="protein sequence ID" value="KAK0464743.1"/>
    <property type="molecule type" value="Genomic_DNA"/>
</dbReference>
<protein>
    <recommendedName>
        <fullName evidence="11">SH3 domain-containing protein</fullName>
    </recommendedName>
</protein>
<name>A0AA39TS68_ARMTA</name>
<evidence type="ECO:0000256" key="8">
    <source>
        <dbReference type="ARBA" id="ARBA00023136"/>
    </source>
</evidence>
<dbReference type="GO" id="GO:0005886">
    <property type="term" value="C:plasma membrane"/>
    <property type="evidence" value="ECO:0007669"/>
    <property type="project" value="UniProtKB-SubCell"/>
</dbReference>
<evidence type="ECO:0000313" key="13">
    <source>
        <dbReference type="Proteomes" id="UP001175211"/>
    </source>
</evidence>
<evidence type="ECO:0000256" key="5">
    <source>
        <dbReference type="ARBA" id="ARBA00022692"/>
    </source>
</evidence>
<evidence type="ECO:0000256" key="10">
    <source>
        <dbReference type="SAM" id="MobiDB-lite"/>
    </source>
</evidence>
<dbReference type="InterPro" id="IPR035522">
    <property type="entry name" value="Sho1_SH3"/>
</dbReference>
<keyword evidence="7" id="KW-0346">Stress response</keyword>
<dbReference type="InterPro" id="IPR001452">
    <property type="entry name" value="SH3_domain"/>
</dbReference>
<accession>A0AA39TS68</accession>
<keyword evidence="8" id="KW-0472">Membrane</keyword>
<feature type="domain" description="SH3" evidence="11">
    <location>
        <begin position="136"/>
        <end position="197"/>
    </location>
</feature>
<feature type="domain" description="SH3" evidence="11">
    <location>
        <begin position="73"/>
        <end position="134"/>
    </location>
</feature>
<evidence type="ECO:0000256" key="6">
    <source>
        <dbReference type="ARBA" id="ARBA00022989"/>
    </source>
</evidence>
<evidence type="ECO:0000259" key="11">
    <source>
        <dbReference type="PROSITE" id="PS50002"/>
    </source>
</evidence>
<sequence>MACLKTLSSRRPNVEGILEFLIQLQTTSEPDLDILDSYSPISPFSNRKNPSPLLTAPENVNGSTTTTPSIVPEYPNRAQALYPYEASPTVPDDLSFTAGEILYVKRTSQDWWEARKIDGSIGTVPSNFLRLVPLEKFSNRAQALYPYEASPADPNELSFTAGEILDVERTSEDWWAARKKDGSIGVVPSNFLRLLPLKHPHRARAHYSYEASPTDPNELSFTAGEILHVKITSNGWWEARKLDGSTGIVPSNYLRLLPPEYSNRTQALYPYEASPADPNELSFTAGEILDVERTSEDWWDSEKDGWLYRSRALEFSTPLATVILHSCHPHLPNPIYPDRTFQWKGVVDHRAQKNLSLCKISGLHETRKNTPRTFTSNLGD</sequence>
<dbReference type="InterPro" id="IPR036028">
    <property type="entry name" value="SH3-like_dom_sf"/>
</dbReference>
<comment type="similarity">
    <text evidence="2">Belongs to the SHO1 family.</text>
</comment>
<dbReference type="SUPFAM" id="SSF50044">
    <property type="entry name" value="SH3-domain"/>
    <property type="match status" value="4"/>
</dbReference>
<feature type="compositionally biased region" description="Polar residues" evidence="10">
    <location>
        <begin position="58"/>
        <end position="69"/>
    </location>
</feature>
<dbReference type="Pfam" id="PF00018">
    <property type="entry name" value="SH3_1"/>
    <property type="match status" value="3"/>
</dbReference>
<dbReference type="Proteomes" id="UP001175211">
    <property type="component" value="Unassembled WGS sequence"/>
</dbReference>
<dbReference type="CDD" id="cd11855">
    <property type="entry name" value="SH3_Sho1p"/>
    <property type="match status" value="2"/>
</dbReference>
<reference evidence="12" key="1">
    <citation type="submission" date="2023-06" db="EMBL/GenBank/DDBJ databases">
        <authorList>
            <consortium name="Lawrence Berkeley National Laboratory"/>
            <person name="Ahrendt S."/>
            <person name="Sahu N."/>
            <person name="Indic B."/>
            <person name="Wong-Bajracharya J."/>
            <person name="Merenyi Z."/>
            <person name="Ke H.-M."/>
            <person name="Monk M."/>
            <person name="Kocsube S."/>
            <person name="Drula E."/>
            <person name="Lipzen A."/>
            <person name="Balint B."/>
            <person name="Henrissat B."/>
            <person name="Andreopoulos B."/>
            <person name="Martin F.M."/>
            <person name="Harder C.B."/>
            <person name="Rigling D."/>
            <person name="Ford K.L."/>
            <person name="Foster G.D."/>
            <person name="Pangilinan J."/>
            <person name="Papanicolaou A."/>
            <person name="Barry K."/>
            <person name="LaButti K."/>
            <person name="Viragh M."/>
            <person name="Koriabine M."/>
            <person name="Yan M."/>
            <person name="Riley R."/>
            <person name="Champramary S."/>
            <person name="Plett K.L."/>
            <person name="Tsai I.J."/>
            <person name="Slot J."/>
            <person name="Sipos G."/>
            <person name="Plett J."/>
            <person name="Nagy L.G."/>
            <person name="Grigoriev I.V."/>
        </authorList>
    </citation>
    <scope>NUCLEOTIDE SEQUENCE</scope>
    <source>
        <strain evidence="12">CCBAS 213</strain>
    </source>
</reference>
<keyword evidence="3 9" id="KW-0728">SH3 domain</keyword>
<dbReference type="PANTHER" id="PTHR15735:SF20">
    <property type="entry name" value="HIGH OSMOLARITY SIGNALING PROTEIN SHO1"/>
    <property type="match status" value="1"/>
</dbReference>
<keyword evidence="13" id="KW-1185">Reference proteome</keyword>